<dbReference type="PROSITE" id="PS51257">
    <property type="entry name" value="PROKAR_LIPOPROTEIN"/>
    <property type="match status" value="1"/>
</dbReference>
<dbReference type="RefSeq" id="WP_081203811.1">
    <property type="nucleotide sequence ID" value="NZ_FOCZ01000007.1"/>
</dbReference>
<reference evidence="2" key="1">
    <citation type="submission" date="2016-04" db="EMBL/GenBank/DDBJ databases">
        <authorList>
            <person name="Chen L."/>
            <person name="Zhuang W."/>
            <person name="Wang G."/>
        </authorList>
    </citation>
    <scope>NUCLEOTIDE SEQUENCE [LARGE SCALE GENOMIC DNA]</scope>
    <source>
        <strain evidence="2">17621</strain>
    </source>
</reference>
<dbReference type="Proteomes" id="UP000192610">
    <property type="component" value="Unassembled WGS sequence"/>
</dbReference>
<gene>
    <name evidence="1" type="ORF">A4H97_14565</name>
</gene>
<dbReference type="STRING" id="354355.SAMN05660816_04138"/>
<evidence type="ECO:0000313" key="1">
    <source>
        <dbReference type="EMBL" id="OQP40829.1"/>
    </source>
</evidence>
<dbReference type="SUPFAM" id="SSF160574">
    <property type="entry name" value="BT0923-like"/>
    <property type="match status" value="1"/>
</dbReference>
<accession>A0A1V9E410</accession>
<evidence type="ECO:0000313" key="2">
    <source>
        <dbReference type="Proteomes" id="UP000192610"/>
    </source>
</evidence>
<protein>
    <submittedName>
        <fullName evidence="1">Uncharacterized protein</fullName>
    </submittedName>
</protein>
<dbReference type="AlphaFoldDB" id="A0A1V9E410"/>
<organism evidence="1 2">
    <name type="scientific">Niastella yeongjuensis</name>
    <dbReference type="NCBI Taxonomy" id="354355"/>
    <lineage>
        <taxon>Bacteria</taxon>
        <taxon>Pseudomonadati</taxon>
        <taxon>Bacteroidota</taxon>
        <taxon>Chitinophagia</taxon>
        <taxon>Chitinophagales</taxon>
        <taxon>Chitinophagaceae</taxon>
        <taxon>Niastella</taxon>
    </lineage>
</organism>
<dbReference type="Gene3D" id="3.10.450.360">
    <property type="match status" value="1"/>
</dbReference>
<dbReference type="OrthoDB" id="1121502at2"/>
<sequence>MVRALFIVAVLFASCSSSDSEFEIKESEVPPNVMAAFKAKYPSARDASWEAEKEDGQFFFEVEFTDGNKDKEVRITPDGASVVEE</sequence>
<comment type="caution">
    <text evidence="1">The sequence shown here is derived from an EMBL/GenBank/DDBJ whole genome shotgun (WGS) entry which is preliminary data.</text>
</comment>
<dbReference type="EMBL" id="LVXG01000067">
    <property type="protein sequence ID" value="OQP40829.1"/>
    <property type="molecule type" value="Genomic_DNA"/>
</dbReference>
<proteinExistence type="predicted"/>
<keyword evidence="2" id="KW-1185">Reference proteome</keyword>
<name>A0A1V9E410_9BACT</name>